<keyword evidence="3" id="KW-1185">Reference proteome</keyword>
<evidence type="ECO:0000256" key="1">
    <source>
        <dbReference type="SAM" id="MobiDB-lite"/>
    </source>
</evidence>
<feature type="region of interest" description="Disordered" evidence="1">
    <location>
        <begin position="1385"/>
        <end position="1415"/>
    </location>
</feature>
<evidence type="ECO:0000313" key="2">
    <source>
        <dbReference type="EMBL" id="KAF2153455.1"/>
    </source>
</evidence>
<proteinExistence type="predicted"/>
<feature type="region of interest" description="Disordered" evidence="1">
    <location>
        <begin position="164"/>
        <end position="191"/>
    </location>
</feature>
<dbReference type="OrthoDB" id="3548913at2759"/>
<gene>
    <name evidence="2" type="ORF">K461DRAFT_140703</name>
</gene>
<feature type="compositionally biased region" description="Low complexity" evidence="1">
    <location>
        <begin position="1390"/>
        <end position="1400"/>
    </location>
</feature>
<organism evidence="2 3">
    <name type="scientific">Myriangium duriaei CBS 260.36</name>
    <dbReference type="NCBI Taxonomy" id="1168546"/>
    <lineage>
        <taxon>Eukaryota</taxon>
        <taxon>Fungi</taxon>
        <taxon>Dikarya</taxon>
        <taxon>Ascomycota</taxon>
        <taxon>Pezizomycotina</taxon>
        <taxon>Dothideomycetes</taxon>
        <taxon>Dothideomycetidae</taxon>
        <taxon>Myriangiales</taxon>
        <taxon>Myriangiaceae</taxon>
        <taxon>Myriangium</taxon>
    </lineage>
</organism>
<accession>A0A9P4J3K9</accession>
<name>A0A9P4J3K9_9PEZI</name>
<dbReference type="EMBL" id="ML996085">
    <property type="protein sequence ID" value="KAF2153455.1"/>
    <property type="molecule type" value="Genomic_DNA"/>
</dbReference>
<feature type="compositionally biased region" description="Polar residues" evidence="1">
    <location>
        <begin position="170"/>
        <end position="179"/>
    </location>
</feature>
<reference evidence="2" key="1">
    <citation type="journal article" date="2020" name="Stud. Mycol.">
        <title>101 Dothideomycetes genomes: a test case for predicting lifestyles and emergence of pathogens.</title>
        <authorList>
            <person name="Haridas S."/>
            <person name="Albert R."/>
            <person name="Binder M."/>
            <person name="Bloem J."/>
            <person name="Labutti K."/>
            <person name="Salamov A."/>
            <person name="Andreopoulos B."/>
            <person name="Baker S."/>
            <person name="Barry K."/>
            <person name="Bills G."/>
            <person name="Bluhm B."/>
            <person name="Cannon C."/>
            <person name="Castanera R."/>
            <person name="Culley D."/>
            <person name="Daum C."/>
            <person name="Ezra D."/>
            <person name="Gonzalez J."/>
            <person name="Henrissat B."/>
            <person name="Kuo A."/>
            <person name="Liang C."/>
            <person name="Lipzen A."/>
            <person name="Lutzoni F."/>
            <person name="Magnuson J."/>
            <person name="Mondo S."/>
            <person name="Nolan M."/>
            <person name="Ohm R."/>
            <person name="Pangilinan J."/>
            <person name="Park H.-J."/>
            <person name="Ramirez L."/>
            <person name="Alfaro M."/>
            <person name="Sun H."/>
            <person name="Tritt A."/>
            <person name="Yoshinaga Y."/>
            <person name="Zwiers L.-H."/>
            <person name="Turgeon B."/>
            <person name="Goodwin S."/>
            <person name="Spatafora J."/>
            <person name="Crous P."/>
            <person name="Grigoriev I."/>
        </authorList>
    </citation>
    <scope>NUCLEOTIDE SEQUENCE</scope>
    <source>
        <strain evidence="2">CBS 260.36</strain>
    </source>
</reference>
<dbReference type="Proteomes" id="UP000799439">
    <property type="component" value="Unassembled WGS sequence"/>
</dbReference>
<feature type="compositionally biased region" description="Polar residues" evidence="1">
    <location>
        <begin position="1402"/>
        <end position="1415"/>
    </location>
</feature>
<feature type="compositionally biased region" description="Basic and acidic residues" evidence="1">
    <location>
        <begin position="1192"/>
        <end position="1209"/>
    </location>
</feature>
<dbReference type="PANTHER" id="PTHR42064">
    <property type="entry name" value="YALI0F28677P"/>
    <property type="match status" value="1"/>
</dbReference>
<comment type="caution">
    <text evidence="2">The sequence shown here is derived from an EMBL/GenBank/DDBJ whole genome shotgun (WGS) entry which is preliminary data.</text>
</comment>
<feature type="region of interest" description="Disordered" evidence="1">
    <location>
        <begin position="519"/>
        <end position="563"/>
    </location>
</feature>
<dbReference type="PANTHER" id="PTHR42064:SF1">
    <property type="entry name" value="YALI0F28677P"/>
    <property type="match status" value="1"/>
</dbReference>
<evidence type="ECO:0000313" key="3">
    <source>
        <dbReference type="Proteomes" id="UP000799439"/>
    </source>
</evidence>
<feature type="region of interest" description="Disordered" evidence="1">
    <location>
        <begin position="1175"/>
        <end position="1217"/>
    </location>
</feature>
<sequence length="1518" mass="170530">MSVMSIPSPMEELAHLLRLQKYHKRKRRDLQDRVNRLKVASETQKRLMRGQPKFQKSLADCIRTGEKAEFRQAFDTFKDVRNLTVDLIGSQRLSSGGLDDRPEAMNKPIESMPFLDRISRNSRDQILQFLTDVIVDEEFLVQRLMSLDQQQLEHVQNGMRPVHQDKSVFGHSTPSSLRRMSSPGPGRPEAKQAPLVLDLCRRDPFALLFDLVGLYPSAGPSSLRRRQERIWAAVCASMLSETKPGREKFIISVLDGMAYEIQPSGKRALETWIQETLRDGHFLLARSDTPSFGARTQSSPFEMPQENTDPETFYLEAVKKLFACLKNNQETKIIPQRVLNMCRIIVDKLRDSDTKFRTAPFFFLAHWLFSTFLLDEIITPESRGLMLEEYFPETARHRILRETILRAQRIVIDVSYSWNHNGAVDPSFKADVEAIAAIFRPNPGEQNEDQFDDELDKAPSGDYFLRCICPSDIHTLVNALYPERRPASIFPTFLSITTSPSQNSSASSVSGLSIFRQTPFEGDERPHIPGTSSNLSTESDHRPMTPASPSRRPTPGKAATRDRSASFEKAVALRFACTEIQSISKADLTRAAPNPAQESWSLLEIREDKVRNLDRVHALNTDHNEIDAPAEDDVVNGFRKDPDANITYLHIRKSLLKLMADPTLLGMQPSPVEVESSAVLSPFPRLQMPHNPFSPQLESPDKLHTNPFRRRSSMSSPIAKSVFDLPLRNSDRYGGITARWPESLSGAFEKAIRHLQLVEDFNKAFEFSQTLAKINALSTSNPEAESAMLRYFTTDVEHSISRSRNASAKLEILVSQLEQQCLETDLWIRAISSIANETRVKMWYCTDVRSAASYADLEKLASAIRSMSTPSQPALKRAEPPTLRHKGTLKPKNLNAVKRGEASVLDIMVTDPSYHVLCKMKDDQVALTQLWMEKSGIENICAGEERIHRLLCEMAKCLSQLISADPMTSPVLWGSELFQRDRWDGENEALQIEMTNNDGRDHSSLFSRPSSNGSEFVQLDYHARFRRQSDFNIASASLHSHDSGPDFLDSRSPTLMTRSSTTFWSPSGFRSQSPLSNISPPSRTWSPMYLRQSISRESFQSTPKVKGLLNDLRLSITGLLASDLMRAIFPTGSETDSAFFHGIGSKFADHLDDSLSHRRSKADLDFGYGKRMEREAKRDSKLARQPSATLRTESRDSLRRSVTDKRKDSPPTINTTPLLFDLDQAKRRLVRRFDLSGGPYEKLKVLHDLETLLLSSSSQEQHSSSHGVVLEGNQTPRGLVARPKTEVDILRTRLETSLLVGRSSSHLHASVRVFETLFREPSTRPACLFRDLQAIASLIPAETLDDTPHGKTFWSATIAALSLKQEMTQCLVEAADQIISQHTDSSTVKPAAAPAPSIPITTMPQPTVSSITPSADSDNHPLMQAFKLLHLAAAQSHSVAQRELATLYLTHPELLPRVLAPFSKCRDAFRASQAAKWARENSDGRKYDAETMCVAFHWMELSAAGGDRLAKEFAAGRS</sequence>
<protein>
    <submittedName>
        <fullName evidence="2">Uncharacterized protein</fullName>
    </submittedName>
</protein>